<dbReference type="EMBL" id="OU963904">
    <property type="protein sequence ID" value="CAH2980752.1"/>
    <property type="molecule type" value="Genomic_DNA"/>
</dbReference>
<dbReference type="PANTHER" id="PTHR11686:SF9">
    <property type="entry name" value="RE13973P"/>
    <property type="match status" value="1"/>
</dbReference>
<evidence type="ECO:0000313" key="3">
    <source>
        <dbReference type="Proteomes" id="UP001153292"/>
    </source>
</evidence>
<keyword evidence="1" id="KW-0812">Transmembrane</keyword>
<organism evidence="2 3">
    <name type="scientific">Chilo suppressalis</name>
    <name type="common">Asiatic rice borer moth</name>
    <dbReference type="NCBI Taxonomy" id="168631"/>
    <lineage>
        <taxon>Eukaryota</taxon>
        <taxon>Metazoa</taxon>
        <taxon>Ecdysozoa</taxon>
        <taxon>Arthropoda</taxon>
        <taxon>Hexapoda</taxon>
        <taxon>Insecta</taxon>
        <taxon>Pterygota</taxon>
        <taxon>Neoptera</taxon>
        <taxon>Endopterygota</taxon>
        <taxon>Lepidoptera</taxon>
        <taxon>Glossata</taxon>
        <taxon>Ditrysia</taxon>
        <taxon>Pyraloidea</taxon>
        <taxon>Crambidae</taxon>
        <taxon>Crambinae</taxon>
        <taxon>Chilo</taxon>
    </lineage>
</organism>
<dbReference type="NCBIfam" id="TIGR00066">
    <property type="entry name" value="g_glut_trans"/>
    <property type="match status" value="1"/>
</dbReference>
<keyword evidence="3" id="KW-1185">Reference proteome</keyword>
<dbReference type="Gene3D" id="1.10.246.130">
    <property type="match status" value="1"/>
</dbReference>
<dbReference type="PANTHER" id="PTHR11686">
    <property type="entry name" value="GAMMA GLUTAMYL TRANSPEPTIDASE"/>
    <property type="match status" value="1"/>
</dbReference>
<keyword evidence="1" id="KW-0472">Membrane</keyword>
<feature type="transmembrane region" description="Helical" evidence="1">
    <location>
        <begin position="59"/>
        <end position="78"/>
    </location>
</feature>
<keyword evidence="1" id="KW-1133">Transmembrane helix</keyword>
<dbReference type="SUPFAM" id="SSF56235">
    <property type="entry name" value="N-terminal nucleophile aminohydrolases (Ntn hydrolases)"/>
    <property type="match status" value="1"/>
</dbReference>
<dbReference type="InterPro" id="IPR043137">
    <property type="entry name" value="GGT_ssub_C"/>
</dbReference>
<gene>
    <name evidence="2" type="ORF">CHILSU_LOCUS1376</name>
</gene>
<reference evidence="2" key="1">
    <citation type="submission" date="2021-12" db="EMBL/GenBank/DDBJ databases">
        <authorList>
            <person name="King R."/>
        </authorList>
    </citation>
    <scope>NUCLEOTIDE SEQUENCE</scope>
</reference>
<dbReference type="Gene3D" id="3.60.20.40">
    <property type="match status" value="1"/>
</dbReference>
<sequence>MEHHSGLHRRHFISTRVDDIPMDTIRLVSPINRFAIFQGNFSSDDDDYPEKPYKLRTKLIITGLVILVLVSALSGYLIGRSDYNARRNAEPPDPVNPLPPSPSWLHTFQKAAVCTDAPHCSDIGRHILSINGSAVDAAIAAMFCNGILNQQSMGLGGGFFMTVFLKSEERAYTVNARERAPAAATENMFHGSNDKASKGGLAVGVPGELRGMWAAHQRWGKLPWKRLVSPTLEFCKYGFPISKVLYDGLEAAPYIKNDPLLSKVFTTKGAFHTPGTIVKPPEAFCNTLQVIAEKGGDELYNGSLATTLADDFHTAGSIITLEDLRNYEAEIQEPISFSLTNGDTLYAPPPPSSGVILGYILNILQGYNFTASSINTTDDKILTYHRIIEAFKFAYATRTKLGDMNFLNLEELMRNVSSPSYAEATRLKIDDARTSNDSRVYGAQQYNQPDSGTAHISIIAPNGDAVSVTSSVNYYFGAGFTTLNTGIIMNNVMDDFSSAGFANYFGLQPSPANFIAPGKRPLSSMSPSVLVDRNGNAKMVIGASGGTKITTAVALVMMRKIWFEQTIKEAVDEARFHHQIFPMTVEYEYGVLADVIHGLRAKGHGLKRYKGRGSIICALFRNKTGIYANADFRKGGDVAGMD</sequence>
<dbReference type="Pfam" id="PF01019">
    <property type="entry name" value="G_glu_transpept"/>
    <property type="match status" value="1"/>
</dbReference>
<dbReference type="InterPro" id="IPR043138">
    <property type="entry name" value="GGT_lsub"/>
</dbReference>
<protein>
    <recommendedName>
        <fullName evidence="4">Gamma-glutamyltransferase</fullName>
    </recommendedName>
</protein>
<dbReference type="InterPro" id="IPR000101">
    <property type="entry name" value="GGT_peptidase"/>
</dbReference>
<proteinExistence type="predicted"/>
<dbReference type="PRINTS" id="PR01210">
    <property type="entry name" value="GGTRANSPTASE"/>
</dbReference>
<name>A0ABN8L4C8_CHISP</name>
<evidence type="ECO:0008006" key="4">
    <source>
        <dbReference type="Google" id="ProtNLM"/>
    </source>
</evidence>
<dbReference type="Proteomes" id="UP001153292">
    <property type="component" value="Chromosome 11"/>
</dbReference>
<evidence type="ECO:0000313" key="2">
    <source>
        <dbReference type="EMBL" id="CAH2980752.1"/>
    </source>
</evidence>
<accession>A0ABN8L4C8</accession>
<dbReference type="InterPro" id="IPR029055">
    <property type="entry name" value="Ntn_hydrolases_N"/>
</dbReference>
<evidence type="ECO:0000256" key="1">
    <source>
        <dbReference type="SAM" id="Phobius"/>
    </source>
</evidence>